<feature type="domain" description="N-acetyltransferase" evidence="2">
    <location>
        <begin position="5"/>
        <end position="86"/>
    </location>
</feature>
<dbReference type="Proteomes" id="UP000829756">
    <property type="component" value="Chromosome"/>
</dbReference>
<evidence type="ECO:0000313" key="6">
    <source>
        <dbReference type="Proteomes" id="UP000829756"/>
    </source>
</evidence>
<evidence type="ECO:0000313" key="4">
    <source>
        <dbReference type="EMBL" id="UOO80530.1"/>
    </source>
</evidence>
<dbReference type="KEGG" id="usu:LVJ78_05930"/>
<dbReference type="GO" id="GO:0016747">
    <property type="term" value="F:acyltransferase activity, transferring groups other than amino-acyl groups"/>
    <property type="evidence" value="ECO:0007669"/>
    <property type="project" value="InterPro"/>
</dbReference>
<dbReference type="PROSITE" id="PS51186">
    <property type="entry name" value="GNAT"/>
    <property type="match status" value="1"/>
</dbReference>
<dbReference type="SUPFAM" id="SSF55729">
    <property type="entry name" value="Acyl-CoA N-acyltransferases (Nat)"/>
    <property type="match status" value="1"/>
</dbReference>
<dbReference type="EMBL" id="CP091507">
    <property type="protein sequence ID" value="UOO80530.1"/>
    <property type="molecule type" value="Genomic_DNA"/>
</dbReference>
<dbReference type="Proteomes" id="UP000294721">
    <property type="component" value="Unassembled WGS sequence"/>
</dbReference>
<reference evidence="4" key="2">
    <citation type="submission" date="2021-12" db="EMBL/GenBank/DDBJ databases">
        <authorList>
            <person name="Veyrier F.J."/>
        </authorList>
    </citation>
    <scope>NUCLEOTIDE SEQUENCE</scope>
    <source>
        <strain evidence="4">1258/02</strain>
    </source>
</reference>
<accession>A0AAE9GZ37</accession>
<dbReference type="PROSITE" id="PS51729">
    <property type="entry name" value="GNAT_YJDJ"/>
    <property type="match status" value="1"/>
</dbReference>
<name>A0AAE9GZ37_9NEIS</name>
<evidence type="ECO:0000259" key="2">
    <source>
        <dbReference type="PROSITE" id="PS51729"/>
    </source>
</evidence>
<dbReference type="CDD" id="cd04301">
    <property type="entry name" value="NAT_SF"/>
    <property type="match status" value="1"/>
</dbReference>
<dbReference type="InterPro" id="IPR031165">
    <property type="entry name" value="GNAT_YJDJ"/>
</dbReference>
<evidence type="ECO:0000259" key="1">
    <source>
        <dbReference type="PROSITE" id="PS51186"/>
    </source>
</evidence>
<dbReference type="InterPro" id="IPR000182">
    <property type="entry name" value="GNAT_dom"/>
</dbReference>
<dbReference type="PANTHER" id="PTHR31435:SF9">
    <property type="entry name" value="PROTEIN NATD1"/>
    <property type="match status" value="1"/>
</dbReference>
<dbReference type="InterPro" id="IPR016181">
    <property type="entry name" value="Acyl_CoA_acyltransferase"/>
</dbReference>
<dbReference type="AlphaFoldDB" id="A0AAE9GZ37"/>
<evidence type="ECO:0000313" key="5">
    <source>
        <dbReference type="Proteomes" id="UP000294721"/>
    </source>
</evidence>
<reference evidence="4" key="3">
    <citation type="journal article" date="2022" name="Res Sq">
        <title>Evolution of multicellular longitudinally dividing oral cavity symbionts (Neisseriaceae).</title>
        <authorList>
            <person name="Nyongesa S."/>
            <person name="Weber P."/>
            <person name="Bernet E."/>
            <person name="Pullido F."/>
            <person name="Nieckarz M."/>
            <person name="Delaby M."/>
            <person name="Nieves C."/>
            <person name="Viehboeck T."/>
            <person name="Krause N."/>
            <person name="Rivera-Millot A."/>
            <person name="Nakamura A."/>
            <person name="Vischer N."/>
            <person name="VanNieuwenhze M."/>
            <person name="Brun Y."/>
            <person name="Cava F."/>
            <person name="Bulgheresi S."/>
            <person name="Veyrier F."/>
        </authorList>
    </citation>
    <scope>NUCLEOTIDE SEQUENCE</scope>
    <source>
        <strain evidence="4">1258/02</strain>
    </source>
</reference>
<feature type="domain" description="N-acetyltransferase" evidence="1">
    <location>
        <begin position="1"/>
        <end position="86"/>
    </location>
</feature>
<protein>
    <submittedName>
        <fullName evidence="3">GNAT family acetyltransferase</fullName>
    </submittedName>
    <submittedName>
        <fullName evidence="4">N-acetyltransferase</fullName>
    </submittedName>
</protein>
<dbReference type="EMBL" id="SLXE01000033">
    <property type="protein sequence ID" value="TCP01042.1"/>
    <property type="molecule type" value="Genomic_DNA"/>
</dbReference>
<keyword evidence="5" id="KW-1185">Reference proteome</keyword>
<evidence type="ECO:0000313" key="3">
    <source>
        <dbReference type="EMBL" id="TCP01042.1"/>
    </source>
</evidence>
<reference evidence="3 5" key="1">
    <citation type="submission" date="2019-03" db="EMBL/GenBank/DDBJ databases">
        <title>Genomic Encyclopedia of Type Strains, Phase IV (KMG-IV): sequencing the most valuable type-strain genomes for metagenomic binning, comparative biology and taxonomic classification.</title>
        <authorList>
            <person name="Goeker M."/>
        </authorList>
    </citation>
    <scope>NUCLEOTIDE SEQUENCE [LARGE SCALE GENOMIC DNA]</scope>
    <source>
        <strain evidence="3 5">DSM 17474</strain>
    </source>
</reference>
<proteinExistence type="predicted"/>
<dbReference type="PANTHER" id="PTHR31435">
    <property type="entry name" value="PROTEIN NATD1"/>
    <property type="match status" value="1"/>
</dbReference>
<dbReference type="Pfam" id="PF14542">
    <property type="entry name" value="Acetyltransf_CG"/>
    <property type="match status" value="1"/>
</dbReference>
<dbReference type="InterPro" id="IPR045057">
    <property type="entry name" value="Gcn5-rel_NAT"/>
</dbReference>
<organism evidence="4 6">
    <name type="scientific">Uruburuella suis</name>
    <dbReference type="NCBI Taxonomy" id="252130"/>
    <lineage>
        <taxon>Bacteria</taxon>
        <taxon>Pseudomonadati</taxon>
        <taxon>Pseudomonadota</taxon>
        <taxon>Betaproteobacteria</taxon>
        <taxon>Neisseriales</taxon>
        <taxon>Neisseriaceae</taxon>
        <taxon>Uruburuella</taxon>
    </lineage>
</organism>
<gene>
    <name evidence="3" type="ORF">EV680_13319</name>
    <name evidence="4" type="ORF">LVJ78_05930</name>
</gene>
<dbReference type="Gene3D" id="3.40.630.30">
    <property type="match status" value="1"/>
</dbReference>
<sequence length="86" mass="9891">MRNIQHQPEQHRFALMKDDEEIGYIEYRQNNGGWEITETRIMPDFRGQSLARLLVDHVISEADRQGLAISASCDYAEEVLARSGRG</sequence>